<gene>
    <name evidence="8 12" type="primary">greA</name>
    <name evidence="12" type="ORF">P4G45_16680</name>
    <name evidence="13" type="ORF">P8936_17890</name>
</gene>
<dbReference type="FunFam" id="3.10.50.30:FF:000001">
    <property type="entry name" value="Transcription elongation factor GreA"/>
    <property type="match status" value="1"/>
</dbReference>
<evidence type="ECO:0000313" key="12">
    <source>
        <dbReference type="EMBL" id="XBH10095.1"/>
    </source>
</evidence>
<evidence type="ECO:0000256" key="1">
    <source>
        <dbReference type="ARBA" id="ARBA00008213"/>
    </source>
</evidence>
<dbReference type="GO" id="GO:0032784">
    <property type="term" value="P:regulation of DNA-templated transcription elongation"/>
    <property type="evidence" value="ECO:0007669"/>
    <property type="project" value="UniProtKB-UniRule"/>
</dbReference>
<feature type="domain" description="Transcription elongation factor GreA/GreB C-terminal" evidence="10">
    <location>
        <begin position="76"/>
        <end position="148"/>
    </location>
</feature>
<dbReference type="PIRSF" id="PIRSF006092">
    <property type="entry name" value="GreA_GreB"/>
    <property type="match status" value="1"/>
</dbReference>
<accession>A0AAU7D8R7</accession>
<evidence type="ECO:0000256" key="5">
    <source>
        <dbReference type="ARBA" id="ARBA00023163"/>
    </source>
</evidence>
<evidence type="ECO:0000313" key="13">
    <source>
        <dbReference type="EMBL" id="XBH13532.1"/>
    </source>
</evidence>
<comment type="function">
    <text evidence="6 8 9">Necessary for efficient RNA polymerase transcription elongation past template-encoded arresting sites. The arresting sites in DNA have the property of trapping a certain fraction of elongating RNA polymerases that pass through, resulting in locked ternary complexes. Cleavage of the nascent transcript by cleavage factors such as GreA or GreB allows the resumption of elongation from the new 3'terminus. GreA releases sequences of 2 to 3 nucleotides.</text>
</comment>
<dbReference type="InterPro" id="IPR022691">
    <property type="entry name" value="Tscrpt_elong_fac_GreA/B_N"/>
</dbReference>
<evidence type="ECO:0000256" key="3">
    <source>
        <dbReference type="ARBA" id="ARBA00023015"/>
    </source>
</evidence>
<keyword evidence="12" id="KW-0648">Protein biosynthesis</keyword>
<evidence type="ECO:0000256" key="4">
    <source>
        <dbReference type="ARBA" id="ARBA00023125"/>
    </source>
</evidence>
<evidence type="ECO:0000259" key="10">
    <source>
        <dbReference type="Pfam" id="PF01272"/>
    </source>
</evidence>
<dbReference type="NCBIfam" id="TIGR01462">
    <property type="entry name" value="greA"/>
    <property type="match status" value="1"/>
</dbReference>
<evidence type="ECO:0000256" key="7">
    <source>
        <dbReference type="ARBA" id="ARBA00030776"/>
    </source>
</evidence>
<dbReference type="Pfam" id="PF03449">
    <property type="entry name" value="GreA_GreB_N"/>
    <property type="match status" value="1"/>
</dbReference>
<evidence type="ECO:0000256" key="6">
    <source>
        <dbReference type="ARBA" id="ARBA00024916"/>
    </source>
</evidence>
<keyword evidence="4 8" id="KW-0238">DNA-binding</keyword>
<accession>A0AAU7CYB6</accession>
<dbReference type="RefSeq" id="WP_348267601.1">
    <property type="nucleotide sequence ID" value="NZ_CP121194.1"/>
</dbReference>
<dbReference type="GO" id="GO:0006354">
    <property type="term" value="P:DNA-templated transcription elongation"/>
    <property type="evidence" value="ECO:0007669"/>
    <property type="project" value="TreeGrafter"/>
</dbReference>
<reference evidence="12" key="1">
    <citation type="submission" date="2023-03" db="EMBL/GenBank/DDBJ databases">
        <title>Edaphobacter sp.</title>
        <authorList>
            <person name="Huber K.J."/>
            <person name="Papendorf J."/>
            <person name="Pilke C."/>
            <person name="Bunk B."/>
            <person name="Sproeer C."/>
            <person name="Pester M."/>
        </authorList>
    </citation>
    <scope>NUCLEOTIDE SEQUENCE</scope>
    <source>
        <strain evidence="12">DSM 109919</strain>
        <strain evidence="13">DSM 109920</strain>
    </source>
</reference>
<dbReference type="Pfam" id="PF01272">
    <property type="entry name" value="GreA_GreB"/>
    <property type="match status" value="1"/>
</dbReference>
<comment type="similarity">
    <text evidence="1 8 9">Belongs to the GreA/GreB family.</text>
</comment>
<dbReference type="InterPro" id="IPR028624">
    <property type="entry name" value="Tscrpt_elong_fac_GreA/B"/>
</dbReference>
<evidence type="ECO:0000259" key="11">
    <source>
        <dbReference type="Pfam" id="PF03449"/>
    </source>
</evidence>
<dbReference type="InterPro" id="IPR001437">
    <property type="entry name" value="Tscrpt_elong_fac_GreA/B_C"/>
</dbReference>
<dbReference type="AlphaFoldDB" id="A0AAU7CYB6"/>
<dbReference type="Gene3D" id="1.10.287.180">
    <property type="entry name" value="Transcription elongation factor, GreA/GreB, N-terminal domain"/>
    <property type="match status" value="1"/>
</dbReference>
<organism evidence="12">
    <name type="scientific">Edaphobacter paludis</name>
    <dbReference type="NCBI Taxonomy" id="3035702"/>
    <lineage>
        <taxon>Bacteria</taxon>
        <taxon>Pseudomonadati</taxon>
        <taxon>Acidobacteriota</taxon>
        <taxon>Terriglobia</taxon>
        <taxon>Terriglobales</taxon>
        <taxon>Acidobacteriaceae</taxon>
        <taxon>Edaphobacter</taxon>
    </lineage>
</organism>
<dbReference type="InterPro" id="IPR018151">
    <property type="entry name" value="TF_GreA/GreB_CS"/>
</dbReference>
<dbReference type="KEGG" id="epl:P4G45_16680"/>
<dbReference type="Gene3D" id="3.10.50.30">
    <property type="entry name" value="Transcription elongation factor, GreA/GreB, C-terminal domain"/>
    <property type="match status" value="1"/>
</dbReference>
<dbReference type="EMBL" id="CP121194">
    <property type="protein sequence ID" value="XBH10095.1"/>
    <property type="molecule type" value="Genomic_DNA"/>
</dbReference>
<keyword evidence="5 8" id="KW-0804">Transcription</keyword>
<dbReference type="FunFam" id="1.10.287.180:FF:000001">
    <property type="entry name" value="Transcription elongation factor GreA"/>
    <property type="match status" value="1"/>
</dbReference>
<feature type="domain" description="Transcription elongation factor GreA/GreB N-terminal" evidence="11">
    <location>
        <begin position="7"/>
        <end position="65"/>
    </location>
</feature>
<dbReference type="GO" id="GO:0003677">
    <property type="term" value="F:DNA binding"/>
    <property type="evidence" value="ECO:0007669"/>
    <property type="project" value="UniProtKB-UniRule"/>
</dbReference>
<dbReference type="InterPro" id="IPR036805">
    <property type="entry name" value="Tscrpt_elong_fac_GreA/B_N_sf"/>
</dbReference>
<keyword evidence="12" id="KW-0251">Elongation factor</keyword>
<dbReference type="PANTHER" id="PTHR30437">
    <property type="entry name" value="TRANSCRIPTION ELONGATION FACTOR GREA"/>
    <property type="match status" value="1"/>
</dbReference>
<dbReference type="GO" id="GO:0003746">
    <property type="term" value="F:translation elongation factor activity"/>
    <property type="evidence" value="ECO:0007669"/>
    <property type="project" value="UniProtKB-KW"/>
</dbReference>
<dbReference type="InterPro" id="IPR023459">
    <property type="entry name" value="Tscrpt_elong_fac_GreA/B_fam"/>
</dbReference>
<dbReference type="InterPro" id="IPR036953">
    <property type="entry name" value="GreA/GreB_C_sf"/>
</dbReference>
<dbReference type="PROSITE" id="PS00829">
    <property type="entry name" value="GREAB_1"/>
    <property type="match status" value="1"/>
</dbReference>
<dbReference type="InterPro" id="IPR006359">
    <property type="entry name" value="Tscrpt_elong_fac_GreA"/>
</dbReference>
<evidence type="ECO:0000256" key="2">
    <source>
        <dbReference type="ARBA" id="ARBA00013729"/>
    </source>
</evidence>
<evidence type="ECO:0000256" key="8">
    <source>
        <dbReference type="HAMAP-Rule" id="MF_00105"/>
    </source>
</evidence>
<dbReference type="PANTHER" id="PTHR30437:SF4">
    <property type="entry name" value="TRANSCRIPTION ELONGATION FACTOR GREA"/>
    <property type="match status" value="1"/>
</dbReference>
<evidence type="ECO:0000256" key="9">
    <source>
        <dbReference type="RuleBase" id="RU000556"/>
    </source>
</evidence>
<dbReference type="GO" id="GO:0070063">
    <property type="term" value="F:RNA polymerase binding"/>
    <property type="evidence" value="ECO:0007669"/>
    <property type="project" value="InterPro"/>
</dbReference>
<sequence length="158" mass="17517">MPEHVKKRLEEEIKQLEYELTTELPAEIKKAVALGDLSENAEYHMAKQRQVFVNARLGQLKKRMGELAMVNLVNIPHDKVGFGATVTVYDSSKNEEIQYKLVTSEESDVSQGLISTTSPIGRCLLGKKVGDVATVITPNGNRELEVLKLVTIHDTAAE</sequence>
<keyword evidence="3 8" id="KW-0805">Transcription regulation</keyword>
<dbReference type="HAMAP" id="MF_00105">
    <property type="entry name" value="GreA_GreB"/>
    <property type="match status" value="1"/>
</dbReference>
<name>A0AAU7CYB6_9BACT</name>
<dbReference type="SUPFAM" id="SSF46557">
    <property type="entry name" value="GreA transcript cleavage protein, N-terminal domain"/>
    <property type="match status" value="1"/>
</dbReference>
<dbReference type="EMBL" id="CP121195">
    <property type="protein sequence ID" value="XBH13532.1"/>
    <property type="molecule type" value="Genomic_DNA"/>
</dbReference>
<dbReference type="SUPFAM" id="SSF54534">
    <property type="entry name" value="FKBP-like"/>
    <property type="match status" value="1"/>
</dbReference>
<proteinExistence type="inferred from homology"/>
<protein>
    <recommendedName>
        <fullName evidence="2 8">Transcription elongation factor GreA</fullName>
    </recommendedName>
    <alternativeName>
        <fullName evidence="7 8">Transcript cleavage factor GreA</fullName>
    </alternativeName>
</protein>